<comment type="caution">
    <text evidence="6">The sequence shown here is derived from an EMBL/GenBank/DDBJ whole genome shotgun (WGS) entry which is preliminary data.</text>
</comment>
<keyword evidence="2" id="KW-0902">Two-component regulatory system</keyword>
<accession>A0ABS1VB33</accession>
<dbReference type="PROSITE" id="PS50110">
    <property type="entry name" value="RESPONSE_REGULATORY"/>
    <property type="match status" value="1"/>
</dbReference>
<protein>
    <submittedName>
        <fullName evidence="6">Response regulator</fullName>
    </submittedName>
</protein>
<dbReference type="SMART" id="SM00448">
    <property type="entry name" value="REC"/>
    <property type="match status" value="1"/>
</dbReference>
<dbReference type="InterPro" id="IPR001789">
    <property type="entry name" value="Sig_transdc_resp-reg_receiver"/>
</dbReference>
<sequence>MPQRHSTLRDRRILIVEDEALVTMLLEDELSDAGAEVVGSARTVSEALQIIERVAQDGGLDAAVLDINLAGEAVTPVANQLAALGVPFLFATGYGTDCDTGGHAAAPVLHKPFATERLVAAVEAIVSFTPDGAGAS</sequence>
<evidence type="ECO:0000313" key="7">
    <source>
        <dbReference type="Proteomes" id="UP000606490"/>
    </source>
</evidence>
<dbReference type="InterPro" id="IPR011006">
    <property type="entry name" value="CheY-like_superfamily"/>
</dbReference>
<organism evidence="6 7">
    <name type="scientific">Belnapia mucosa</name>
    <dbReference type="NCBI Taxonomy" id="2804532"/>
    <lineage>
        <taxon>Bacteria</taxon>
        <taxon>Pseudomonadati</taxon>
        <taxon>Pseudomonadota</taxon>
        <taxon>Alphaproteobacteria</taxon>
        <taxon>Acetobacterales</taxon>
        <taxon>Roseomonadaceae</taxon>
        <taxon>Belnapia</taxon>
    </lineage>
</organism>
<name>A0ABS1VB33_9PROT</name>
<evidence type="ECO:0000256" key="3">
    <source>
        <dbReference type="ARBA" id="ARBA00023125"/>
    </source>
</evidence>
<feature type="modified residue" description="4-aspartylphosphate" evidence="4">
    <location>
        <position position="66"/>
    </location>
</feature>
<keyword evidence="1 4" id="KW-0597">Phosphoprotein</keyword>
<evidence type="ECO:0000256" key="1">
    <source>
        <dbReference type="ARBA" id="ARBA00022553"/>
    </source>
</evidence>
<reference evidence="6 7" key="1">
    <citation type="submission" date="2021-01" db="EMBL/GenBank/DDBJ databases">
        <title>Belnapia mucosa sp. nov. and Belnapia arida sp. nov., isolated from the Tabernas Desert (Almeria, Spain).</title>
        <authorList>
            <person name="Molina-Menor E."/>
            <person name="Vidal-Verdu A."/>
            <person name="Calonge A."/>
            <person name="Satari L."/>
            <person name="Pereto Magraner J."/>
            <person name="Porcar Miralles M."/>
        </authorList>
    </citation>
    <scope>NUCLEOTIDE SEQUENCE [LARGE SCALE GENOMIC DNA]</scope>
    <source>
        <strain evidence="6 7">T6</strain>
    </source>
</reference>
<dbReference type="Pfam" id="PF00072">
    <property type="entry name" value="Response_reg"/>
    <property type="match status" value="1"/>
</dbReference>
<evidence type="ECO:0000313" key="6">
    <source>
        <dbReference type="EMBL" id="MBL6458853.1"/>
    </source>
</evidence>
<keyword evidence="7" id="KW-1185">Reference proteome</keyword>
<evidence type="ECO:0000256" key="2">
    <source>
        <dbReference type="ARBA" id="ARBA00023012"/>
    </source>
</evidence>
<dbReference type="PANTHER" id="PTHR48111">
    <property type="entry name" value="REGULATOR OF RPOS"/>
    <property type="match status" value="1"/>
</dbReference>
<dbReference type="EMBL" id="JAEUXJ010000020">
    <property type="protein sequence ID" value="MBL6458853.1"/>
    <property type="molecule type" value="Genomic_DNA"/>
</dbReference>
<evidence type="ECO:0000256" key="4">
    <source>
        <dbReference type="PROSITE-ProRule" id="PRU00169"/>
    </source>
</evidence>
<dbReference type="SUPFAM" id="SSF52172">
    <property type="entry name" value="CheY-like"/>
    <property type="match status" value="1"/>
</dbReference>
<feature type="domain" description="Response regulatory" evidence="5">
    <location>
        <begin position="12"/>
        <end position="126"/>
    </location>
</feature>
<evidence type="ECO:0000259" key="5">
    <source>
        <dbReference type="PROSITE" id="PS50110"/>
    </source>
</evidence>
<dbReference type="Gene3D" id="3.40.50.2300">
    <property type="match status" value="1"/>
</dbReference>
<dbReference type="Proteomes" id="UP000606490">
    <property type="component" value="Unassembled WGS sequence"/>
</dbReference>
<keyword evidence="3" id="KW-0238">DNA-binding</keyword>
<gene>
    <name evidence="6" type="ORF">JMJ55_26325</name>
</gene>
<dbReference type="InterPro" id="IPR039420">
    <property type="entry name" value="WalR-like"/>
</dbReference>
<dbReference type="PANTHER" id="PTHR48111:SF40">
    <property type="entry name" value="PHOSPHATE REGULON TRANSCRIPTIONAL REGULATORY PROTEIN PHOB"/>
    <property type="match status" value="1"/>
</dbReference>
<proteinExistence type="predicted"/>